<dbReference type="InterPro" id="IPR005225">
    <property type="entry name" value="Small_GTP-bd"/>
</dbReference>
<dbReference type="PROSITE" id="PS51713">
    <property type="entry name" value="G_ERA"/>
    <property type="match status" value="1"/>
</dbReference>
<evidence type="ECO:0000313" key="12">
    <source>
        <dbReference type="Proteomes" id="UP000017837"/>
    </source>
</evidence>
<evidence type="ECO:0000256" key="1">
    <source>
        <dbReference type="ARBA" id="ARBA00007921"/>
    </source>
</evidence>
<dbReference type="InterPro" id="IPR006073">
    <property type="entry name" value="GTP-bd"/>
</dbReference>
<proteinExistence type="inferred from homology"/>
<evidence type="ECO:0000313" key="11">
    <source>
        <dbReference type="EMBL" id="ESQ93188.1"/>
    </source>
</evidence>
<dbReference type="NCBIfam" id="TIGR00231">
    <property type="entry name" value="small_GTP"/>
    <property type="match status" value="1"/>
</dbReference>
<comment type="function">
    <text evidence="6">An essential GTPase that binds both GDP and GTP, with rapid nucleotide exchange. Plays a role in 16S rRNA processing and 30S ribosomal subunit biogenesis and possibly also in cell cycle regulation and energy metabolism.</text>
</comment>
<dbReference type="NCBIfam" id="NF000908">
    <property type="entry name" value="PRK00089.1"/>
    <property type="match status" value="1"/>
</dbReference>
<dbReference type="NCBIfam" id="TIGR00436">
    <property type="entry name" value="era"/>
    <property type="match status" value="1"/>
</dbReference>
<evidence type="ECO:0000256" key="2">
    <source>
        <dbReference type="ARBA" id="ARBA00020484"/>
    </source>
</evidence>
<feature type="binding site" evidence="6">
    <location>
        <begin position="170"/>
        <end position="173"/>
    </location>
    <ligand>
        <name>GTP</name>
        <dbReference type="ChEBI" id="CHEBI:37565"/>
    </ligand>
</feature>
<feature type="binding site" evidence="6">
    <location>
        <begin position="22"/>
        <end position="29"/>
    </location>
    <ligand>
        <name>GTP</name>
        <dbReference type="ChEBI" id="CHEBI:37565"/>
    </ligand>
</feature>
<feature type="region of interest" description="G3" evidence="7">
    <location>
        <begin position="69"/>
        <end position="72"/>
    </location>
</feature>
<dbReference type="Pfam" id="PF01926">
    <property type="entry name" value="MMR_HSR1"/>
    <property type="match status" value="1"/>
</dbReference>
<evidence type="ECO:0000256" key="6">
    <source>
        <dbReference type="HAMAP-Rule" id="MF_00367"/>
    </source>
</evidence>
<dbReference type="InterPro" id="IPR004044">
    <property type="entry name" value="KH_dom_type_2"/>
</dbReference>
<keyword evidence="3 6" id="KW-0547">Nucleotide-binding</keyword>
<evidence type="ECO:0000256" key="3">
    <source>
        <dbReference type="ARBA" id="ARBA00022741"/>
    </source>
</evidence>
<evidence type="ECO:0000256" key="8">
    <source>
        <dbReference type="RuleBase" id="RU003761"/>
    </source>
</evidence>
<keyword evidence="4 6" id="KW-0694">RNA-binding</keyword>
<name>V4RPP1_9CAUL</name>
<dbReference type="InterPro" id="IPR005662">
    <property type="entry name" value="GTPase_Era-like"/>
</dbReference>
<dbReference type="InterPro" id="IPR027417">
    <property type="entry name" value="P-loop_NTPase"/>
</dbReference>
<keyword evidence="6" id="KW-0690">Ribosome biogenesis</keyword>
<keyword evidence="6" id="KW-1003">Cell membrane</keyword>
<dbReference type="EMBL" id="AWGB01000009">
    <property type="protein sequence ID" value="ESQ93188.1"/>
    <property type="molecule type" value="Genomic_DNA"/>
</dbReference>
<evidence type="ECO:0000256" key="4">
    <source>
        <dbReference type="ARBA" id="ARBA00022884"/>
    </source>
</evidence>
<comment type="subcellular location">
    <subcellularLocation>
        <location evidence="6">Cytoplasm</location>
    </subcellularLocation>
    <subcellularLocation>
        <location evidence="6">Cell membrane</location>
        <topology evidence="6">Peripheral membrane protein</topology>
    </subcellularLocation>
</comment>
<dbReference type="GO" id="GO:0000028">
    <property type="term" value="P:ribosomal small subunit assembly"/>
    <property type="evidence" value="ECO:0007669"/>
    <property type="project" value="TreeGrafter"/>
</dbReference>
<feature type="region of interest" description="G2" evidence="7">
    <location>
        <begin position="48"/>
        <end position="52"/>
    </location>
</feature>
<dbReference type="GO" id="GO:0043024">
    <property type="term" value="F:ribosomal small subunit binding"/>
    <property type="evidence" value="ECO:0007669"/>
    <property type="project" value="TreeGrafter"/>
</dbReference>
<keyword evidence="6" id="KW-0699">rRNA-binding</keyword>
<feature type="binding site" evidence="6">
    <location>
        <begin position="69"/>
        <end position="73"/>
    </location>
    <ligand>
        <name>GTP</name>
        <dbReference type="ChEBI" id="CHEBI:37565"/>
    </ligand>
</feature>
<evidence type="ECO:0000256" key="7">
    <source>
        <dbReference type="PROSITE-ProRule" id="PRU01050"/>
    </source>
</evidence>
<keyword evidence="5 6" id="KW-0342">GTP-binding</keyword>
<dbReference type="PANTHER" id="PTHR42698">
    <property type="entry name" value="GTPASE ERA"/>
    <property type="match status" value="1"/>
</dbReference>
<dbReference type="CDD" id="cd04163">
    <property type="entry name" value="Era"/>
    <property type="match status" value="1"/>
</dbReference>
<gene>
    <name evidence="6" type="primary">era</name>
    <name evidence="11" type="ORF">ABENE_06460</name>
</gene>
<dbReference type="RefSeq" id="WP_018080278.1">
    <property type="nucleotide sequence ID" value="NZ_AQWM01000001.1"/>
</dbReference>
<evidence type="ECO:0000259" key="9">
    <source>
        <dbReference type="PROSITE" id="PS50823"/>
    </source>
</evidence>
<dbReference type="InterPro" id="IPR015946">
    <property type="entry name" value="KH_dom-like_a/b"/>
</dbReference>
<keyword evidence="6" id="KW-0472">Membrane</keyword>
<accession>V4RPP1</accession>
<dbReference type="GO" id="GO:0005829">
    <property type="term" value="C:cytosol"/>
    <property type="evidence" value="ECO:0007669"/>
    <property type="project" value="TreeGrafter"/>
</dbReference>
<dbReference type="PROSITE" id="PS50823">
    <property type="entry name" value="KH_TYPE_2"/>
    <property type="match status" value="1"/>
</dbReference>
<dbReference type="HAMAP" id="MF_00367">
    <property type="entry name" value="GTPase_Era"/>
    <property type="match status" value="1"/>
</dbReference>
<feature type="region of interest" description="G1" evidence="7">
    <location>
        <begin position="22"/>
        <end position="29"/>
    </location>
</feature>
<dbReference type="Proteomes" id="UP000017837">
    <property type="component" value="Unassembled WGS sequence"/>
</dbReference>
<dbReference type="SUPFAM" id="SSF52540">
    <property type="entry name" value="P-loop containing nucleoside triphosphate hydrolases"/>
    <property type="match status" value="1"/>
</dbReference>
<keyword evidence="6" id="KW-0963">Cytoplasm</keyword>
<dbReference type="AlphaFoldDB" id="V4RPP1"/>
<feature type="region of interest" description="G5" evidence="7">
    <location>
        <begin position="199"/>
        <end position="201"/>
    </location>
</feature>
<dbReference type="CDD" id="cd22534">
    <property type="entry name" value="KH-II_Era"/>
    <property type="match status" value="1"/>
</dbReference>
<reference evidence="11 12" key="1">
    <citation type="journal article" date="2014" name="Nature">
        <title>Sequential evolution of bacterial morphology by co-option of a developmental regulator.</title>
        <authorList>
            <person name="Jiang C."/>
            <person name="Brown P.J."/>
            <person name="Ducret A."/>
            <person name="Brun Y.V."/>
        </authorList>
    </citation>
    <scope>NUCLEOTIDE SEQUENCE [LARGE SCALE GENOMIC DNA]</scope>
    <source>
        <strain evidence="11 12">DSM 16100</strain>
    </source>
</reference>
<dbReference type="InterPro" id="IPR030388">
    <property type="entry name" value="G_ERA_dom"/>
</dbReference>
<feature type="domain" description="KH type-2" evidence="9">
    <location>
        <begin position="251"/>
        <end position="328"/>
    </location>
</feature>
<dbReference type="STRING" id="1121022.GCA_000376105_00608"/>
<organism evidence="11 12">
    <name type="scientific">Asticcacaulis benevestitus DSM 16100 = ATCC BAA-896</name>
    <dbReference type="NCBI Taxonomy" id="1121022"/>
    <lineage>
        <taxon>Bacteria</taxon>
        <taxon>Pseudomonadati</taxon>
        <taxon>Pseudomonadota</taxon>
        <taxon>Alphaproteobacteria</taxon>
        <taxon>Caulobacterales</taxon>
        <taxon>Caulobacteraceae</taxon>
        <taxon>Asticcacaulis</taxon>
    </lineage>
</organism>
<dbReference type="PATRIC" id="fig|1121022.4.peg.1288"/>
<dbReference type="Gene3D" id="3.30.300.20">
    <property type="match status" value="1"/>
</dbReference>
<feature type="domain" description="Era-type G" evidence="10">
    <location>
        <begin position="14"/>
        <end position="220"/>
    </location>
</feature>
<dbReference type="eggNOG" id="COG1159">
    <property type="taxonomic scope" value="Bacteria"/>
</dbReference>
<comment type="similarity">
    <text evidence="1 6 7 8">Belongs to the TRAFAC class TrmE-Era-EngA-EngB-Septin-like GTPase superfamily. Era GTPase family.</text>
</comment>
<dbReference type="SUPFAM" id="SSF54814">
    <property type="entry name" value="Prokaryotic type KH domain (KH-domain type II)"/>
    <property type="match status" value="1"/>
</dbReference>
<evidence type="ECO:0000259" key="10">
    <source>
        <dbReference type="PROSITE" id="PS51713"/>
    </source>
</evidence>
<comment type="caution">
    <text evidence="11">The sequence shown here is derived from an EMBL/GenBank/DDBJ whole genome shotgun (WGS) entry which is preliminary data.</text>
</comment>
<feature type="region of interest" description="G4" evidence="7">
    <location>
        <begin position="170"/>
        <end position="173"/>
    </location>
</feature>
<protein>
    <recommendedName>
        <fullName evidence="2 6">GTPase Era</fullName>
    </recommendedName>
</protein>
<dbReference type="InterPro" id="IPR009019">
    <property type="entry name" value="KH_sf_prok-type"/>
</dbReference>
<dbReference type="GO" id="GO:0005886">
    <property type="term" value="C:plasma membrane"/>
    <property type="evidence" value="ECO:0007669"/>
    <property type="project" value="UniProtKB-SubCell"/>
</dbReference>
<dbReference type="PANTHER" id="PTHR42698:SF1">
    <property type="entry name" value="GTPASE ERA, MITOCHONDRIAL"/>
    <property type="match status" value="1"/>
</dbReference>
<evidence type="ECO:0000256" key="5">
    <source>
        <dbReference type="ARBA" id="ARBA00023134"/>
    </source>
</evidence>
<comment type="subunit">
    <text evidence="6">Monomer.</text>
</comment>
<sequence>MTEIPQATPTENTTCGFVAIIGAPNAGKSTLVNQLVGTKVSIVTQKVQTTRFPVRGIALVGDCQIILVDTPGIFKPRRRLDRAMVKSAWSGAEDSDCIVLLVDAAAQLAVKGQTLASTARRASGSPSPLGDEVAAQSVKATGADHKAVEDVEMIIKGLKDNGAKAILALNKIDLMKSENLLAIADDLYKEGVFEDVLMISAEKGHGVKDLRALLAAKMPASPWLYPADQAADAPVRILAAEITREKLFLRVHEELPYAAAVVTTDFTDKADGSARIEQTIFVERDSQRSIVLGKNGQTLKWIGMKSREELGKLLDRQVHLFLHVKVEERWSEDRALYAQFGLEYES</sequence>
<keyword evidence="12" id="KW-1185">Reference proteome</keyword>
<dbReference type="GO" id="GO:0003924">
    <property type="term" value="F:GTPase activity"/>
    <property type="evidence" value="ECO:0007669"/>
    <property type="project" value="UniProtKB-UniRule"/>
</dbReference>
<dbReference type="Pfam" id="PF07650">
    <property type="entry name" value="KH_2"/>
    <property type="match status" value="1"/>
</dbReference>
<dbReference type="GO" id="GO:0070181">
    <property type="term" value="F:small ribosomal subunit rRNA binding"/>
    <property type="evidence" value="ECO:0007669"/>
    <property type="project" value="UniProtKB-UniRule"/>
</dbReference>
<dbReference type="GO" id="GO:0005525">
    <property type="term" value="F:GTP binding"/>
    <property type="evidence" value="ECO:0007669"/>
    <property type="project" value="UniProtKB-UniRule"/>
</dbReference>
<dbReference type="Gene3D" id="3.40.50.300">
    <property type="entry name" value="P-loop containing nucleotide triphosphate hydrolases"/>
    <property type="match status" value="1"/>
</dbReference>